<evidence type="ECO:0000313" key="3">
    <source>
        <dbReference type="Proteomes" id="UP001321498"/>
    </source>
</evidence>
<evidence type="ECO:0008006" key="4">
    <source>
        <dbReference type="Google" id="ProtNLM"/>
    </source>
</evidence>
<evidence type="ECO:0000313" key="2">
    <source>
        <dbReference type="EMBL" id="BDZ45875.1"/>
    </source>
</evidence>
<dbReference type="Proteomes" id="UP001321498">
    <property type="component" value="Chromosome"/>
</dbReference>
<proteinExistence type="predicted"/>
<organism evidence="2 3">
    <name type="scientific">Naasia aerilata</name>
    <dbReference type="NCBI Taxonomy" id="1162966"/>
    <lineage>
        <taxon>Bacteria</taxon>
        <taxon>Bacillati</taxon>
        <taxon>Actinomycetota</taxon>
        <taxon>Actinomycetes</taxon>
        <taxon>Micrococcales</taxon>
        <taxon>Microbacteriaceae</taxon>
        <taxon>Naasia</taxon>
    </lineage>
</organism>
<protein>
    <recommendedName>
        <fullName evidence="4">Acyl-CoA carboxylase epsilon subunit-like protein</fullName>
    </recommendedName>
</protein>
<accession>A0ABN6XQH9</accession>
<dbReference type="InterPro" id="IPR032716">
    <property type="entry name" value="ACC_epsilon"/>
</dbReference>
<gene>
    <name evidence="2" type="ORF">GCM10025866_17840</name>
</gene>
<dbReference type="Pfam" id="PF13822">
    <property type="entry name" value="ACC_epsilon"/>
    <property type="match status" value="1"/>
</dbReference>
<name>A0ABN6XQH9_9MICO</name>
<dbReference type="RefSeq" id="WP_286279102.1">
    <property type="nucleotide sequence ID" value="NZ_AP027731.1"/>
</dbReference>
<keyword evidence="3" id="KW-1185">Reference proteome</keyword>
<evidence type="ECO:0000256" key="1">
    <source>
        <dbReference type="SAM" id="MobiDB-lite"/>
    </source>
</evidence>
<reference evidence="3" key="1">
    <citation type="journal article" date="2019" name="Int. J. Syst. Evol. Microbiol.">
        <title>The Global Catalogue of Microorganisms (GCM) 10K type strain sequencing project: providing services to taxonomists for standard genome sequencing and annotation.</title>
        <authorList>
            <consortium name="The Broad Institute Genomics Platform"/>
            <consortium name="The Broad Institute Genome Sequencing Center for Infectious Disease"/>
            <person name="Wu L."/>
            <person name="Ma J."/>
        </authorList>
    </citation>
    <scope>NUCLEOTIDE SEQUENCE [LARGE SCALE GENOMIC DNA]</scope>
    <source>
        <strain evidence="3">NBRC 108725</strain>
    </source>
</reference>
<sequence>MSTESAEDAAPLDVRVVRGTPTDEELAAVLAVLQATATPSERRETPKRRTPSGWERSIRDLRAHLPSTWH</sequence>
<dbReference type="EMBL" id="AP027731">
    <property type="protein sequence ID" value="BDZ45875.1"/>
    <property type="molecule type" value="Genomic_DNA"/>
</dbReference>
<feature type="region of interest" description="Disordered" evidence="1">
    <location>
        <begin position="37"/>
        <end position="70"/>
    </location>
</feature>